<feature type="binding site" evidence="5">
    <location>
        <position position="22"/>
    </location>
    <ligand>
        <name>S-adenosyl-L-methionine</name>
        <dbReference type="ChEBI" id="CHEBI:59789"/>
    </ligand>
</feature>
<dbReference type="InterPro" id="IPR013216">
    <property type="entry name" value="Methyltransf_11"/>
</dbReference>
<dbReference type="EC" id="2.1.1.-" evidence="5"/>
<dbReference type="PANTHER" id="PTHR43464">
    <property type="entry name" value="METHYLTRANSFERASE"/>
    <property type="match status" value="1"/>
</dbReference>
<keyword evidence="8" id="KW-1185">Reference proteome</keyword>
<sequence>MSYTWWDELGEFKALHSMNAIRIPWIRDTLTRKYEQMPLSLASPLQDKVILDAGSGGGILTEPLARLGASVIGIDMVEENIKVAQTHLNQDPHIVSRVKYIQAAVEDLVETEEEKFDAVVSSEVVEHVSDLSTFISSCCKLLKPGGSLFITTLNKTTMSYGLAVFAAENVLNLVPKGTHDWNKFIPPDDLQYMLDKNGLTRSLIHGIIYNPLTNRWTWIQDTSINYALHAVKAEHSKHGI</sequence>
<dbReference type="Gene3D" id="3.40.50.150">
    <property type="entry name" value="Vaccinia Virus protein VP39"/>
    <property type="match status" value="1"/>
</dbReference>
<dbReference type="NCBIfam" id="TIGR01983">
    <property type="entry name" value="UbiG"/>
    <property type="match status" value="1"/>
</dbReference>
<dbReference type="SUPFAM" id="SSF53335">
    <property type="entry name" value="S-adenosyl-L-methionine-dependent methyltransferases"/>
    <property type="match status" value="1"/>
</dbReference>
<feature type="binding site" evidence="5">
    <location>
        <position position="75"/>
    </location>
    <ligand>
        <name>S-adenosyl-L-methionine</name>
        <dbReference type="ChEBI" id="CHEBI:59789"/>
    </ligand>
</feature>
<comment type="cofactor">
    <cofactor evidence="5">
        <name>Mg(2+)</name>
        <dbReference type="ChEBI" id="CHEBI:18420"/>
    </cofactor>
</comment>
<feature type="binding site" evidence="5">
    <location>
        <position position="126"/>
    </location>
    <ligand>
        <name>Mg(2+)</name>
        <dbReference type="ChEBI" id="CHEBI:18420"/>
    </ligand>
</feature>
<keyword evidence="5" id="KW-0460">Magnesium</keyword>
<evidence type="ECO:0000313" key="7">
    <source>
        <dbReference type="EMBL" id="KAJ8315029.1"/>
    </source>
</evidence>
<evidence type="ECO:0000256" key="5">
    <source>
        <dbReference type="HAMAP-Rule" id="MF_03190"/>
    </source>
</evidence>
<dbReference type="EMBL" id="JARBDR010000337">
    <property type="protein sequence ID" value="KAJ8315029.1"/>
    <property type="molecule type" value="Genomic_DNA"/>
</dbReference>
<dbReference type="EC" id="2.1.1.64" evidence="5"/>
<gene>
    <name evidence="7" type="ORF">KUTeg_007179</name>
</gene>
<keyword evidence="4 5" id="KW-0949">S-adenosyl-L-methionine</keyword>
<keyword evidence="2 5" id="KW-0808">Transferase</keyword>
<accession>A0ABQ9FCH6</accession>
<name>A0ABQ9FCH6_TEGGR</name>
<dbReference type="EC" id="2.1.1.114" evidence="5"/>
<dbReference type="InterPro" id="IPR010233">
    <property type="entry name" value="UbiG_MeTrfase"/>
</dbReference>
<evidence type="ECO:0000256" key="1">
    <source>
        <dbReference type="ARBA" id="ARBA00022603"/>
    </source>
</evidence>
<comment type="subunit">
    <text evidence="5">Component of a multi-subunit COQ enzyme complex.</text>
</comment>
<reference evidence="7 8" key="1">
    <citation type="submission" date="2022-12" db="EMBL/GenBank/DDBJ databases">
        <title>Chromosome-level genome of Tegillarca granosa.</title>
        <authorList>
            <person name="Kim J."/>
        </authorList>
    </citation>
    <scope>NUCLEOTIDE SEQUENCE [LARGE SCALE GENOMIC DNA]</scope>
    <source>
        <strain evidence="7">Teg-2019</strain>
        <tissue evidence="7">Adductor muscle</tissue>
    </source>
</reference>
<keyword evidence="5" id="KW-0999">Mitochondrion inner membrane</keyword>
<feature type="binding site" evidence="5">
    <location>
        <position position="123"/>
    </location>
    <ligand>
        <name>Mg(2+)</name>
        <dbReference type="ChEBI" id="CHEBI:18420"/>
    </ligand>
</feature>
<dbReference type="Pfam" id="PF08241">
    <property type="entry name" value="Methyltransf_11"/>
    <property type="match status" value="1"/>
</dbReference>
<dbReference type="CDD" id="cd02440">
    <property type="entry name" value="AdoMet_MTases"/>
    <property type="match status" value="1"/>
</dbReference>
<proteinExistence type="inferred from homology"/>
<feature type="binding site" evidence="5">
    <location>
        <position position="54"/>
    </location>
    <ligand>
        <name>S-adenosyl-L-methionine</name>
        <dbReference type="ChEBI" id="CHEBI:59789"/>
    </ligand>
</feature>
<comment type="similarity">
    <text evidence="5">Belongs to the class I-like SAM-binding methyltransferase superfamily. UbiG/COQ3 family.</text>
</comment>
<comment type="catalytic activity">
    <reaction evidence="5">
        <text>a 3-demethylubiquinol + S-adenosyl-L-methionine = a ubiquinol + S-adenosyl-L-homocysteine + H(+)</text>
        <dbReference type="Rhea" id="RHEA:44380"/>
        <dbReference type="Rhea" id="RHEA-COMP:9566"/>
        <dbReference type="Rhea" id="RHEA-COMP:10914"/>
        <dbReference type="ChEBI" id="CHEBI:15378"/>
        <dbReference type="ChEBI" id="CHEBI:17976"/>
        <dbReference type="ChEBI" id="CHEBI:57856"/>
        <dbReference type="ChEBI" id="CHEBI:59789"/>
        <dbReference type="ChEBI" id="CHEBI:84422"/>
        <dbReference type="EC" id="2.1.1.64"/>
    </reaction>
</comment>
<keyword evidence="5" id="KW-0496">Mitochondrion</keyword>
<organism evidence="7 8">
    <name type="scientific">Tegillarca granosa</name>
    <name type="common">Malaysian cockle</name>
    <name type="synonym">Anadara granosa</name>
    <dbReference type="NCBI Taxonomy" id="220873"/>
    <lineage>
        <taxon>Eukaryota</taxon>
        <taxon>Metazoa</taxon>
        <taxon>Spiralia</taxon>
        <taxon>Lophotrochozoa</taxon>
        <taxon>Mollusca</taxon>
        <taxon>Bivalvia</taxon>
        <taxon>Autobranchia</taxon>
        <taxon>Pteriomorphia</taxon>
        <taxon>Arcoida</taxon>
        <taxon>Arcoidea</taxon>
        <taxon>Arcidae</taxon>
        <taxon>Tegillarca</taxon>
    </lineage>
</organism>
<dbReference type="PANTHER" id="PTHR43464:SF19">
    <property type="entry name" value="UBIQUINONE BIOSYNTHESIS O-METHYLTRANSFERASE, MITOCHONDRIAL"/>
    <property type="match status" value="1"/>
</dbReference>
<dbReference type="InterPro" id="IPR029063">
    <property type="entry name" value="SAM-dependent_MTases_sf"/>
</dbReference>
<keyword evidence="1 5" id="KW-0489">Methyltransferase</keyword>
<dbReference type="Proteomes" id="UP001217089">
    <property type="component" value="Unassembled WGS sequence"/>
</dbReference>
<evidence type="ECO:0000256" key="2">
    <source>
        <dbReference type="ARBA" id="ARBA00022679"/>
    </source>
</evidence>
<comment type="catalytic activity">
    <reaction evidence="5">
        <text>a 3-demethylubiquinone + S-adenosyl-L-methionine = a ubiquinone + S-adenosyl-L-homocysteine</text>
        <dbReference type="Rhea" id="RHEA:81215"/>
        <dbReference type="Rhea" id="RHEA-COMP:9565"/>
        <dbReference type="Rhea" id="RHEA-COMP:19654"/>
        <dbReference type="ChEBI" id="CHEBI:16389"/>
        <dbReference type="ChEBI" id="CHEBI:57856"/>
        <dbReference type="ChEBI" id="CHEBI:59789"/>
        <dbReference type="ChEBI" id="CHEBI:231825"/>
    </reaction>
</comment>
<dbReference type="HAMAP" id="MF_00472">
    <property type="entry name" value="UbiG"/>
    <property type="match status" value="1"/>
</dbReference>
<feature type="binding site" evidence="5">
    <location>
        <position position="127"/>
    </location>
    <ligand>
        <name>Mg(2+)</name>
        <dbReference type="ChEBI" id="CHEBI:18420"/>
    </ligand>
</feature>
<keyword evidence="5" id="KW-0479">Metal-binding</keyword>
<comment type="catalytic activity">
    <reaction evidence="5">
        <text>a 3,4-dihydroxy-5-(all-trans-polyprenyl)benzoate + S-adenosyl-L-methionine = a 4-hydroxy-3-methoxy-5-(all-trans-polyprenyl)benzoate + S-adenosyl-L-homocysteine + H(+)</text>
        <dbReference type="Rhea" id="RHEA:44452"/>
        <dbReference type="Rhea" id="RHEA-COMP:10930"/>
        <dbReference type="Rhea" id="RHEA-COMP:10931"/>
        <dbReference type="ChEBI" id="CHEBI:15378"/>
        <dbReference type="ChEBI" id="CHEBI:57856"/>
        <dbReference type="ChEBI" id="CHEBI:59789"/>
        <dbReference type="ChEBI" id="CHEBI:64694"/>
        <dbReference type="ChEBI" id="CHEBI:84443"/>
        <dbReference type="EC" id="2.1.1.114"/>
    </reaction>
</comment>
<comment type="subcellular location">
    <subcellularLocation>
        <location evidence="5">Mitochondrion inner membrane</location>
        <topology evidence="5">Peripheral membrane protein</topology>
        <orientation evidence="5">Matrix side</orientation>
    </subcellularLocation>
</comment>
<keyword evidence="5" id="KW-0472">Membrane</keyword>
<comment type="caution">
    <text evidence="7">The sequence shown here is derived from an EMBL/GenBank/DDBJ whole genome shotgun (WGS) entry which is preliminary data.</text>
</comment>
<evidence type="ECO:0000259" key="6">
    <source>
        <dbReference type="Pfam" id="PF08241"/>
    </source>
</evidence>
<evidence type="ECO:0000313" key="8">
    <source>
        <dbReference type="Proteomes" id="UP001217089"/>
    </source>
</evidence>
<evidence type="ECO:0000256" key="4">
    <source>
        <dbReference type="ARBA" id="ARBA00022691"/>
    </source>
</evidence>
<comment type="pathway">
    <text evidence="5">Cofactor biosynthesis; ubiquinone biosynthesis.</text>
</comment>
<keyword evidence="3 5" id="KW-0831">Ubiquinone biosynthesis</keyword>
<evidence type="ECO:0000256" key="3">
    <source>
        <dbReference type="ARBA" id="ARBA00022688"/>
    </source>
</evidence>
<comment type="function">
    <text evidence="5">O-methyltransferase required for two non-consecutive steps during ubiquinone biosynthesis. Catalyzes the 2 O-methylation of 3,4-dihydroxy-5-(all-trans-polyprenyl)benzoic acid into 4-hydroxy-3-methoxy-5-(all-trans-polyprenyl)benzoic acid. Also catalyzes the last step of ubiquinone biosynthesis by mediating methylation of 3-demethylubiquinone into ubiquinone. Also able to mediate the methylation of 3-demethylubiquinol into ubiquinol.</text>
</comment>
<feature type="domain" description="Methyltransferase type 11" evidence="6">
    <location>
        <begin position="51"/>
        <end position="150"/>
    </location>
</feature>
<protein>
    <recommendedName>
        <fullName evidence="5">Ubiquinone biosynthesis O-methyltransferase, mitochondrial</fullName>
    </recommendedName>
    <alternativeName>
        <fullName evidence="5">3-demethylubiquinol 3-O-methyltransferase</fullName>
        <ecNumber evidence="5">2.1.1.64</ecNumber>
    </alternativeName>
    <alternativeName>
        <fullName evidence="5">3-demethylubiquinone 3-O-methyltransferase</fullName>
        <ecNumber evidence="5">2.1.1.-</ecNumber>
    </alternativeName>
    <alternativeName>
        <fullName evidence="5">Polyprenyldihydroxybenzoate methyltransferase</fullName>
        <ecNumber evidence="5">2.1.1.114</ecNumber>
    </alternativeName>
</protein>
<feature type="binding site" evidence="5">
    <location>
        <position position="122"/>
    </location>
    <ligand>
        <name>S-adenosyl-L-methionine</name>
        <dbReference type="ChEBI" id="CHEBI:59789"/>
    </ligand>
</feature>